<evidence type="ECO:0000313" key="2">
    <source>
        <dbReference type="EMBL" id="MBB3054320.1"/>
    </source>
</evidence>
<keyword evidence="3" id="KW-1185">Reference proteome</keyword>
<dbReference type="PROSITE" id="PS51257">
    <property type="entry name" value="PROKAR_LIPOPROTEIN"/>
    <property type="match status" value="1"/>
</dbReference>
<gene>
    <name evidence="2" type="ORF">FHS11_000730</name>
</gene>
<sequence>MKKTDIRWPGLIAFMVIITFAGCKKESTPAVALNETIDATKSTPASTGGGFSNGQYGTVTGTARIFLTGNKYQLALENFSTSNGPDLKVYISKEKNPVHFVNLGSLKATSGNQIYDIPAEANPKDYSYALIYCQQYSHLFGYSQLTF</sequence>
<dbReference type="EMBL" id="JACHWX010000002">
    <property type="protein sequence ID" value="MBB3054320.1"/>
    <property type="molecule type" value="Genomic_DNA"/>
</dbReference>
<evidence type="ECO:0000259" key="1">
    <source>
        <dbReference type="PROSITE" id="PS51549"/>
    </source>
</evidence>
<proteinExistence type="predicted"/>
<organism evidence="2 3">
    <name type="scientific">Mucilaginibacter gotjawali</name>
    <dbReference type="NCBI Taxonomy" id="1550579"/>
    <lineage>
        <taxon>Bacteria</taxon>
        <taxon>Pseudomonadati</taxon>
        <taxon>Bacteroidota</taxon>
        <taxon>Sphingobacteriia</taxon>
        <taxon>Sphingobacteriales</taxon>
        <taxon>Sphingobacteriaceae</taxon>
        <taxon>Mucilaginibacter</taxon>
    </lineage>
</organism>
<name>A0A839SBI6_9SPHI</name>
<evidence type="ECO:0000313" key="3">
    <source>
        <dbReference type="Proteomes" id="UP000539265"/>
    </source>
</evidence>
<accession>A0A839SBI6</accession>
<dbReference type="InterPro" id="IPR019545">
    <property type="entry name" value="DM13_domain"/>
</dbReference>
<protein>
    <recommendedName>
        <fullName evidence="1">DM13 domain-containing protein</fullName>
    </recommendedName>
</protein>
<dbReference type="AlphaFoldDB" id="A0A839SBI6"/>
<dbReference type="Pfam" id="PF10517">
    <property type="entry name" value="DM13"/>
    <property type="match status" value="1"/>
</dbReference>
<feature type="domain" description="DM13" evidence="1">
    <location>
        <begin position="49"/>
        <end position="146"/>
    </location>
</feature>
<comment type="caution">
    <text evidence="2">The sequence shown here is derived from an EMBL/GenBank/DDBJ whole genome shotgun (WGS) entry which is preliminary data.</text>
</comment>
<reference evidence="2" key="1">
    <citation type="submission" date="2020-08" db="EMBL/GenBank/DDBJ databases">
        <title>Genomic Encyclopedia of Type Strains, Phase III (KMG-III): the genomes of soil and plant-associated and newly described type strains.</title>
        <authorList>
            <person name="Whitman W."/>
        </authorList>
    </citation>
    <scope>NUCLEOTIDE SEQUENCE [LARGE SCALE GENOMIC DNA]</scope>
    <source>
        <strain evidence="2">CECT 8628</strain>
    </source>
</reference>
<dbReference type="OrthoDB" id="155521at2"/>
<dbReference type="RefSeq" id="WP_096357145.1">
    <property type="nucleotide sequence ID" value="NZ_AP017313.1"/>
</dbReference>
<dbReference type="Proteomes" id="UP000539265">
    <property type="component" value="Unassembled WGS sequence"/>
</dbReference>
<dbReference type="PROSITE" id="PS51549">
    <property type="entry name" value="DM13"/>
    <property type="match status" value="1"/>
</dbReference>